<dbReference type="GO" id="GO:0005737">
    <property type="term" value="C:cytoplasm"/>
    <property type="evidence" value="ECO:0007669"/>
    <property type="project" value="UniProtKB-SubCell"/>
</dbReference>
<organism evidence="9 10">
    <name type="scientific">Reichenbachiella faecimaris</name>
    <dbReference type="NCBI Taxonomy" id="692418"/>
    <lineage>
        <taxon>Bacteria</taxon>
        <taxon>Pseudomonadati</taxon>
        <taxon>Bacteroidota</taxon>
        <taxon>Cytophagia</taxon>
        <taxon>Cytophagales</taxon>
        <taxon>Reichenbachiellaceae</taxon>
        <taxon>Reichenbachiella</taxon>
    </lineage>
</organism>
<dbReference type="InterPro" id="IPR013320">
    <property type="entry name" value="ConA-like_dom_sf"/>
</dbReference>
<evidence type="ECO:0000313" key="10">
    <source>
        <dbReference type="Proteomes" id="UP000192472"/>
    </source>
</evidence>
<dbReference type="GO" id="GO:0005975">
    <property type="term" value="P:carbohydrate metabolic process"/>
    <property type="evidence" value="ECO:0007669"/>
    <property type="project" value="UniProtKB-ARBA"/>
</dbReference>
<feature type="domain" description="Secretion system C-terminal sorting" evidence="7">
    <location>
        <begin position="912"/>
        <end position="990"/>
    </location>
</feature>
<dbReference type="SUPFAM" id="SSF49899">
    <property type="entry name" value="Concanavalin A-like lectins/glucanases"/>
    <property type="match status" value="1"/>
</dbReference>
<feature type="chain" id="PRO_5012754745" evidence="6">
    <location>
        <begin position="19"/>
        <end position="991"/>
    </location>
</feature>
<evidence type="ECO:0000256" key="2">
    <source>
        <dbReference type="ARBA" id="ARBA00004496"/>
    </source>
</evidence>
<sequence>MPVMHALLVCVILPRAFAQTTVISHDFNGSDNGWTVTSNTNGDWLRGSGILDAGSDGSYWHTSPSAYNNDAVLIVESGTLDFSGFTNLVLQVDVRYTTEDGYDGMQMEYNDGGGWSLLGAVGDGFNWYNETDLDAIGADEDGWSGDNETWETAIISLPAALENNSTVQFRFRFESDGGLTDEGVAFDNLTVVSGGSDIYVAGNGTEIKNGDSTPSTTDDTDFRSVGIGAGSKVKTYTIINLGGSTLSLTGASPVTIEGTHASDFSVDAQPASLTLSGGESTTFSIAFDPSATGVRSADISIASDDSNEDPFTFDIQGTGVNEIVYHSFDAGNEGWTVTDNTNGDWARGTAALSEGADGSFWYTTPAGAYNANAVLTIQSPVIDLSGESDLVLYIDLRYDTEADWDGFRIEYSSDGGTGWNDLGAVGDGINWYNDTDVDAIADGQDGWSGDNDRWETAEIELPAILENNTNTRYRVSFQSDVSENETGVAFDNFMISVGVPDIYVEGNSLEIINGAAGTSNLKGTNFRNVDVTSGTKSNSFTISNVGGGTLNLTGGTPVTISGTHAADFTVTSQPASSALDFTESTTFTIQFDPSATGTRSATVSIASDDSDEDPYTFAIAGEGDNAIVYYTFDASDEGWTVTSNTNGDWLRGNAILATGADGNYWHTDPSNYSNNAVLTIQSPVIDLTGETSLSLHIDLRYSTEAEWDGYQIEYSDDAGANWYNLGKYLDDINWYNDTDVDALADGEDGWSGDNGSWEVAETDLPAVLEDNSQVQFRILFASDGSAVDVGAAFDNFAIYGDVLPLPVELISFKASQMGDLIRLSWVTASELNNDHFDVQRSNDGVDFETIGTVQGHGTSNIQHEYLFNDRYPLTDVAYYRLIQYDFDGAFEIHKTVRIEQSSENRPLQVLAYPNPSLDRNTVNLRVNAEEKAKIIIQIISITGETVFSEVKTLETGGHDLKLYFNTALIPGMYALSVNQGIERNTTKLVVR</sequence>
<dbReference type="InterPro" id="IPR013783">
    <property type="entry name" value="Ig-like_fold"/>
</dbReference>
<proteinExistence type="predicted"/>
<keyword evidence="5" id="KW-0966">Cell projection</keyword>
<dbReference type="NCBIfam" id="NF012200">
    <property type="entry name" value="choice_anch_D"/>
    <property type="match status" value="2"/>
</dbReference>
<evidence type="ECO:0000256" key="5">
    <source>
        <dbReference type="ARBA" id="ARBA00023273"/>
    </source>
</evidence>
<keyword evidence="10" id="KW-1185">Reference proteome</keyword>
<comment type="subcellular location">
    <subcellularLocation>
        <location evidence="1">Cell projection</location>
        <location evidence="1">Cilium</location>
    </subcellularLocation>
    <subcellularLocation>
        <location evidence="2">Cytoplasm</location>
    </subcellularLocation>
</comment>
<dbReference type="InterPro" id="IPR026444">
    <property type="entry name" value="Secre_tail"/>
</dbReference>
<dbReference type="PROSITE" id="PS50194">
    <property type="entry name" value="FILAMIN_REPEAT"/>
    <property type="match status" value="1"/>
</dbReference>
<evidence type="ECO:0000256" key="3">
    <source>
        <dbReference type="ARBA" id="ARBA00022490"/>
    </source>
</evidence>
<dbReference type="Gene3D" id="2.60.40.10">
    <property type="entry name" value="Immunoglobulins"/>
    <property type="match status" value="2"/>
</dbReference>
<dbReference type="AlphaFoldDB" id="A0A1W2G675"/>
<dbReference type="Pfam" id="PF22544">
    <property type="entry name" value="HYDIN_VesB_CFA65-like_Ig"/>
    <property type="match status" value="2"/>
</dbReference>
<dbReference type="GO" id="GO:0004553">
    <property type="term" value="F:hydrolase activity, hydrolyzing O-glycosyl compounds"/>
    <property type="evidence" value="ECO:0007669"/>
    <property type="project" value="UniProtKB-ARBA"/>
</dbReference>
<name>A0A1W2G675_REIFA</name>
<evidence type="ECO:0000313" key="9">
    <source>
        <dbReference type="EMBL" id="SMD32167.1"/>
    </source>
</evidence>
<dbReference type="NCBIfam" id="TIGR04183">
    <property type="entry name" value="Por_Secre_tail"/>
    <property type="match status" value="1"/>
</dbReference>
<keyword evidence="4" id="KW-0969">Cilium</keyword>
<dbReference type="Proteomes" id="UP000192472">
    <property type="component" value="Unassembled WGS sequence"/>
</dbReference>
<dbReference type="InterPro" id="IPR053879">
    <property type="entry name" value="HYDIN_VesB_CFA65-like_Ig"/>
</dbReference>
<evidence type="ECO:0000256" key="1">
    <source>
        <dbReference type="ARBA" id="ARBA00004138"/>
    </source>
</evidence>
<feature type="domain" description="HYDIN/VesB/CFA65-like Ig-like" evidence="8">
    <location>
        <begin position="218"/>
        <end position="317"/>
    </location>
</feature>
<dbReference type="Pfam" id="PF18962">
    <property type="entry name" value="Por_Secre_tail"/>
    <property type="match status" value="1"/>
</dbReference>
<dbReference type="STRING" id="692418.SAMN04488029_0509"/>
<evidence type="ECO:0000256" key="4">
    <source>
        <dbReference type="ARBA" id="ARBA00023069"/>
    </source>
</evidence>
<accession>A0A1W2G675</accession>
<keyword evidence="3" id="KW-0963">Cytoplasm</keyword>
<reference evidence="9 10" key="1">
    <citation type="submission" date="2017-04" db="EMBL/GenBank/DDBJ databases">
        <authorList>
            <person name="Afonso C.L."/>
            <person name="Miller P.J."/>
            <person name="Scott M.A."/>
            <person name="Spackman E."/>
            <person name="Goraichik I."/>
            <person name="Dimitrov K.M."/>
            <person name="Suarez D.L."/>
            <person name="Swayne D.E."/>
        </authorList>
    </citation>
    <scope>NUCLEOTIDE SEQUENCE [LARGE SCALE GENOMIC DNA]</scope>
    <source>
        <strain evidence="9 10">DSM 26133</strain>
    </source>
</reference>
<keyword evidence="6" id="KW-0732">Signal</keyword>
<feature type="domain" description="HYDIN/VesB/CFA65-like Ig-like" evidence="8">
    <location>
        <begin position="524"/>
        <end position="620"/>
    </location>
</feature>
<evidence type="ECO:0000259" key="7">
    <source>
        <dbReference type="Pfam" id="PF18962"/>
    </source>
</evidence>
<feature type="signal peptide" evidence="6">
    <location>
        <begin position="1"/>
        <end position="18"/>
    </location>
</feature>
<evidence type="ECO:0000256" key="6">
    <source>
        <dbReference type="SAM" id="SignalP"/>
    </source>
</evidence>
<evidence type="ECO:0000259" key="8">
    <source>
        <dbReference type="Pfam" id="PF22544"/>
    </source>
</evidence>
<dbReference type="InterPro" id="IPR017868">
    <property type="entry name" value="Filamin/ABP280_repeat-like"/>
</dbReference>
<dbReference type="Gene3D" id="2.60.120.260">
    <property type="entry name" value="Galactose-binding domain-like"/>
    <property type="match status" value="3"/>
</dbReference>
<dbReference type="EMBL" id="FWYF01000001">
    <property type="protein sequence ID" value="SMD32167.1"/>
    <property type="molecule type" value="Genomic_DNA"/>
</dbReference>
<gene>
    <name evidence="9" type="ORF">SAMN04488029_0509</name>
</gene>
<protein>
    <submittedName>
        <fullName evidence="9">Por secretion system C-terminal sorting domain-containing protein</fullName>
    </submittedName>
</protein>